<organism evidence="2 3">
    <name type="scientific">Trichomonas vaginalis (strain ATCC PRA-98 / G3)</name>
    <dbReference type="NCBI Taxonomy" id="412133"/>
    <lineage>
        <taxon>Eukaryota</taxon>
        <taxon>Metamonada</taxon>
        <taxon>Parabasalia</taxon>
        <taxon>Trichomonadida</taxon>
        <taxon>Trichomonadidae</taxon>
        <taxon>Trichomonas</taxon>
    </lineage>
</organism>
<reference evidence="2" key="1">
    <citation type="submission" date="2006-10" db="EMBL/GenBank/DDBJ databases">
        <authorList>
            <person name="Amadeo P."/>
            <person name="Zhao Q."/>
            <person name="Wortman J."/>
            <person name="Fraser-Liggett C."/>
            <person name="Carlton J."/>
        </authorList>
    </citation>
    <scope>NUCLEOTIDE SEQUENCE</scope>
    <source>
        <strain evidence="2">G3</strain>
    </source>
</reference>
<dbReference type="KEGG" id="tva:4746385"/>
<dbReference type="InParanoid" id="A2G2A0"/>
<proteinExistence type="predicted"/>
<reference evidence="2" key="2">
    <citation type="journal article" date="2007" name="Science">
        <title>Draft genome sequence of the sexually transmitted pathogen Trichomonas vaginalis.</title>
        <authorList>
            <person name="Carlton J.M."/>
            <person name="Hirt R.P."/>
            <person name="Silva J.C."/>
            <person name="Delcher A.L."/>
            <person name="Schatz M."/>
            <person name="Zhao Q."/>
            <person name="Wortman J.R."/>
            <person name="Bidwell S.L."/>
            <person name="Alsmark U.C.M."/>
            <person name="Besteiro S."/>
            <person name="Sicheritz-Ponten T."/>
            <person name="Noel C.J."/>
            <person name="Dacks J.B."/>
            <person name="Foster P.G."/>
            <person name="Simillion C."/>
            <person name="Van de Peer Y."/>
            <person name="Miranda-Saavedra D."/>
            <person name="Barton G.J."/>
            <person name="Westrop G.D."/>
            <person name="Mueller S."/>
            <person name="Dessi D."/>
            <person name="Fiori P.L."/>
            <person name="Ren Q."/>
            <person name="Paulsen I."/>
            <person name="Zhang H."/>
            <person name="Bastida-Corcuera F.D."/>
            <person name="Simoes-Barbosa A."/>
            <person name="Brown M.T."/>
            <person name="Hayes R.D."/>
            <person name="Mukherjee M."/>
            <person name="Okumura C.Y."/>
            <person name="Schneider R."/>
            <person name="Smith A.J."/>
            <person name="Vanacova S."/>
            <person name="Villalvazo M."/>
            <person name="Haas B.J."/>
            <person name="Pertea M."/>
            <person name="Feldblyum T.V."/>
            <person name="Utterback T.R."/>
            <person name="Shu C.L."/>
            <person name="Osoegawa K."/>
            <person name="de Jong P.J."/>
            <person name="Hrdy I."/>
            <person name="Horvathova L."/>
            <person name="Zubacova Z."/>
            <person name="Dolezal P."/>
            <person name="Malik S.B."/>
            <person name="Logsdon J.M. Jr."/>
            <person name="Henze K."/>
            <person name="Gupta A."/>
            <person name="Wang C.C."/>
            <person name="Dunne R.L."/>
            <person name="Upcroft J.A."/>
            <person name="Upcroft P."/>
            <person name="White O."/>
            <person name="Salzberg S.L."/>
            <person name="Tang P."/>
            <person name="Chiu C.-H."/>
            <person name="Lee Y.-S."/>
            <person name="Embley T.M."/>
            <person name="Coombs G.H."/>
            <person name="Mottram J.C."/>
            <person name="Tachezy J."/>
            <person name="Fraser-Liggett C.M."/>
            <person name="Johnson P.J."/>
        </authorList>
    </citation>
    <scope>NUCLEOTIDE SEQUENCE [LARGE SCALE GENOMIC DNA]</scope>
    <source>
        <strain evidence="2">G3</strain>
    </source>
</reference>
<feature type="region of interest" description="Disordered" evidence="1">
    <location>
        <begin position="13"/>
        <end position="82"/>
    </location>
</feature>
<protein>
    <submittedName>
        <fullName evidence="2">Uncharacterized protein</fullName>
    </submittedName>
</protein>
<feature type="compositionally biased region" description="Acidic residues" evidence="1">
    <location>
        <begin position="46"/>
        <end position="61"/>
    </location>
</feature>
<evidence type="ECO:0000256" key="1">
    <source>
        <dbReference type="SAM" id="MobiDB-lite"/>
    </source>
</evidence>
<dbReference type="VEuPathDB" id="TrichDB:TVAG_346510"/>
<dbReference type="AlphaFoldDB" id="A2G2A0"/>
<dbReference type="EMBL" id="DS114275">
    <property type="protein sequence ID" value="EAX88723.1"/>
    <property type="molecule type" value="Genomic_DNA"/>
</dbReference>
<dbReference type="VEuPathDB" id="TrichDB:TVAGG3_0126200"/>
<dbReference type="Proteomes" id="UP000001542">
    <property type="component" value="Unassembled WGS sequence"/>
</dbReference>
<feature type="compositionally biased region" description="Acidic residues" evidence="1">
    <location>
        <begin position="13"/>
        <end position="38"/>
    </location>
</feature>
<dbReference type="RefSeq" id="XP_001301653.1">
    <property type="nucleotide sequence ID" value="XM_001301652.1"/>
</dbReference>
<name>A2G2A0_TRIV3</name>
<accession>A2G2A0</accession>
<keyword evidence="3" id="KW-1185">Reference proteome</keyword>
<gene>
    <name evidence="2" type="ORF">TVAG_346510</name>
</gene>
<sequence length="206" mass="24086">MAPTELEQVLATLEDEGEDYEYNALAETDESSESDTESLMDSLTDSSDEEDENNNDPDYQADDERTPPAHSTDTDEGTGVYHQRRTGNTTFFYENIKHKQSRDAIQQFHDELLELPTLREQDVFFINKFKELKLPITWEETVKVFNTNKGALHNHYTRGIEIKECHRPSSLTELQKEEVFEWILQRFNERKPVSYDDIAVFVQKKL</sequence>
<evidence type="ECO:0000313" key="2">
    <source>
        <dbReference type="EMBL" id="EAX88723.1"/>
    </source>
</evidence>
<evidence type="ECO:0000313" key="3">
    <source>
        <dbReference type="Proteomes" id="UP000001542"/>
    </source>
</evidence>